<feature type="compositionally biased region" description="Basic and acidic residues" evidence="5">
    <location>
        <begin position="625"/>
        <end position="643"/>
    </location>
</feature>
<dbReference type="SUPFAM" id="SSF48464">
    <property type="entry name" value="ENTH/VHS domain"/>
    <property type="match status" value="1"/>
</dbReference>
<evidence type="ECO:0000256" key="1">
    <source>
        <dbReference type="ARBA" id="ARBA00004541"/>
    </source>
</evidence>
<comment type="subcellular location">
    <subcellularLocation>
        <location evidence="1">Cytoplasmic vesicle</location>
    </subcellularLocation>
    <subcellularLocation>
        <location evidence="2">Golgi apparatus</location>
        <location evidence="2">trans-Golgi network</location>
    </subcellularLocation>
</comment>
<dbReference type="GO" id="GO:0031410">
    <property type="term" value="C:cytoplasmic vesicle"/>
    <property type="evidence" value="ECO:0007669"/>
    <property type="project" value="UniProtKB-SubCell"/>
</dbReference>
<evidence type="ECO:0000259" key="6">
    <source>
        <dbReference type="PROSITE" id="PS50942"/>
    </source>
</evidence>
<dbReference type="InterPro" id="IPR016024">
    <property type="entry name" value="ARM-type_fold"/>
</dbReference>
<feature type="domain" description="ENTH" evidence="6">
    <location>
        <begin position="7"/>
        <end position="139"/>
    </location>
</feature>
<feature type="region of interest" description="Disordered" evidence="5">
    <location>
        <begin position="250"/>
        <end position="288"/>
    </location>
</feature>
<dbReference type="InterPro" id="IPR013809">
    <property type="entry name" value="ENTH"/>
</dbReference>
<dbReference type="PANTHER" id="PTHR21514">
    <property type="entry name" value="AP-4 COMPLEX ACCESSORY SUBUNIT TEPSIN"/>
    <property type="match status" value="1"/>
</dbReference>
<dbReference type="Pfam" id="PF01417">
    <property type="entry name" value="ENTH"/>
    <property type="match status" value="1"/>
</dbReference>
<feature type="compositionally biased region" description="Low complexity" evidence="5">
    <location>
        <begin position="300"/>
        <end position="311"/>
    </location>
</feature>
<feature type="compositionally biased region" description="Low complexity" evidence="5">
    <location>
        <begin position="146"/>
        <end position="159"/>
    </location>
</feature>
<dbReference type="SUPFAM" id="SSF48371">
    <property type="entry name" value="ARM repeat"/>
    <property type="match status" value="1"/>
</dbReference>
<evidence type="ECO:0000256" key="3">
    <source>
        <dbReference type="ARBA" id="ARBA00023034"/>
    </source>
</evidence>
<evidence type="ECO:0000313" key="7">
    <source>
        <dbReference type="EMBL" id="CAD8471098.1"/>
    </source>
</evidence>
<feature type="compositionally biased region" description="Gly residues" evidence="5">
    <location>
        <begin position="265"/>
        <end position="279"/>
    </location>
</feature>
<feature type="region of interest" description="Disordered" evidence="5">
    <location>
        <begin position="622"/>
        <end position="651"/>
    </location>
</feature>
<gene>
    <name evidence="7" type="ORF">HPHI1048_LOCUS3374</name>
</gene>
<feature type="region of interest" description="Disordered" evidence="5">
    <location>
        <begin position="293"/>
        <end position="312"/>
    </location>
</feature>
<evidence type="ECO:0000256" key="4">
    <source>
        <dbReference type="ARBA" id="ARBA00023329"/>
    </source>
</evidence>
<dbReference type="InterPro" id="IPR035802">
    <property type="entry name" value="ENTH/VHS_tepsin"/>
</dbReference>
<proteinExistence type="predicted"/>
<dbReference type="Gene3D" id="1.25.40.90">
    <property type="match status" value="1"/>
</dbReference>
<protein>
    <recommendedName>
        <fullName evidence="6">ENTH domain-containing protein</fullName>
    </recommendedName>
</protein>
<dbReference type="EMBL" id="HBEO01004741">
    <property type="protein sequence ID" value="CAD8471098.1"/>
    <property type="molecule type" value="Transcribed_RNA"/>
</dbReference>
<accession>A0A7S0E453</accession>
<sequence>MVKMVSRLIPDSIKYGQVVAKATSDDEVPCPGYLQEELKKLTFDMDACSVIEDQLLARLEKKSSNVKLKSLRIIKLLCDAGSPSFKRDMQRRTTAIRECLHWRGDPHPTMGDLPSQMVRETAQQVITAVFDTETQPSRSNPPPPTATAAAPRPAPTTSSEAVMGLNGMPTYAEAKRYEGFGSDTSRSTDDGHRSLNSYFSHHVQQNAMPQGSNSKLAGFGTVSKDQSSLGMVKGAATALSSGFTQFKDKITSTKPAGGDSYDSTGGRGQGGLHGGGSYTGGPPVVGNMVQDMQREPQAPSSSSVLSHQSSSFDAQALGRPVSSLVEPQVEPVRPAVGAYEESVVQALTAPGGLRAAPPKEELKDLVNKCPSLDMPLLVALLCSKLEADAWQSRLKTLHVLDALLKAENSEVKMRVHQLLQHRVALVESLSSNSQAALADMSLKVLKEMKSISSESSHQPTVNTNASNDLLDLGLHQPSAPASLFAGLTIASDPNGKPAGTGSQAQVASLDSLFAMSHENGKAELAPSNQTTDDLLQGIFSSNAPAKPPQDPLSDLLGMSAVGPSTEHKTQPAASGFDFLNPPSSQGPAGGLPVVMPMVGQGGQADIGLNSVLSSLESDFFAPQLAHEKQPQDKGTAKQAESDHFSFISTNR</sequence>
<dbReference type="InterPro" id="IPR039273">
    <property type="entry name" value="TEPSIN"/>
</dbReference>
<dbReference type="AlphaFoldDB" id="A0A7S0E453"/>
<keyword evidence="3" id="KW-0333">Golgi apparatus</keyword>
<dbReference type="GO" id="GO:0032588">
    <property type="term" value="C:trans-Golgi network membrane"/>
    <property type="evidence" value="ECO:0007669"/>
    <property type="project" value="TreeGrafter"/>
</dbReference>
<evidence type="ECO:0000256" key="5">
    <source>
        <dbReference type="SAM" id="MobiDB-lite"/>
    </source>
</evidence>
<evidence type="ECO:0000256" key="2">
    <source>
        <dbReference type="ARBA" id="ARBA00004601"/>
    </source>
</evidence>
<name>A0A7S0E453_9CRYP</name>
<reference evidence="7" key="1">
    <citation type="submission" date="2021-01" db="EMBL/GenBank/DDBJ databases">
        <authorList>
            <person name="Corre E."/>
            <person name="Pelletier E."/>
            <person name="Niang G."/>
            <person name="Scheremetjew M."/>
            <person name="Finn R."/>
            <person name="Kale V."/>
            <person name="Holt S."/>
            <person name="Cochrane G."/>
            <person name="Meng A."/>
            <person name="Brown T."/>
            <person name="Cohen L."/>
        </authorList>
    </citation>
    <scope>NUCLEOTIDE SEQUENCE</scope>
    <source>
        <strain evidence="7">CCMP325</strain>
    </source>
</reference>
<dbReference type="InterPro" id="IPR008942">
    <property type="entry name" value="ENTH_VHS"/>
</dbReference>
<organism evidence="7">
    <name type="scientific">Hanusia phi</name>
    <dbReference type="NCBI Taxonomy" id="3032"/>
    <lineage>
        <taxon>Eukaryota</taxon>
        <taxon>Cryptophyceae</taxon>
        <taxon>Pyrenomonadales</taxon>
        <taxon>Geminigeraceae</taxon>
        <taxon>Hanusia</taxon>
    </lineage>
</organism>
<feature type="region of interest" description="Disordered" evidence="5">
    <location>
        <begin position="131"/>
        <end position="165"/>
    </location>
</feature>
<dbReference type="PANTHER" id="PTHR21514:SF0">
    <property type="entry name" value="AP-4 COMPLEX ACCESSORY SUBUNIT TEPSIN"/>
    <property type="match status" value="1"/>
</dbReference>
<dbReference type="CDD" id="cd03572">
    <property type="entry name" value="ENTH_like_Tepsin"/>
    <property type="match status" value="1"/>
</dbReference>
<dbReference type="PROSITE" id="PS50942">
    <property type="entry name" value="ENTH"/>
    <property type="match status" value="1"/>
</dbReference>
<keyword evidence="4" id="KW-0968">Cytoplasmic vesicle</keyword>